<keyword evidence="2" id="KW-1185">Reference proteome</keyword>
<dbReference type="OrthoDB" id="19715at10239"/>
<accession>A0A286N321</accession>
<gene>
    <name evidence="1" type="primary">109</name>
    <name evidence="1" type="ORF">SEA_COLUCCI_109</name>
</gene>
<evidence type="ECO:0000313" key="2">
    <source>
        <dbReference type="Proteomes" id="UP000225683"/>
    </source>
</evidence>
<dbReference type="EMBL" id="MF185718">
    <property type="protein sequence ID" value="ASX98778.1"/>
    <property type="molecule type" value="Genomic_DNA"/>
</dbReference>
<reference evidence="1 2" key="1">
    <citation type="submission" date="2017-06" db="EMBL/GenBank/DDBJ databases">
        <authorList>
            <person name="Conboy A.J."/>
            <person name="Conboy D.B."/>
            <person name="Kulkosky J."/>
            <person name="Cross T."/>
            <person name="Moy E.A."/>
            <person name="Stoner T.H."/>
            <person name="Garlena R.A."/>
            <person name="Russell D.A."/>
            <person name="Pope W.H."/>
            <person name="Jacobs-Sera D."/>
            <person name="Hatfull G.F."/>
        </authorList>
    </citation>
    <scope>NUCLEOTIDE SEQUENCE [LARGE SCALE GENOMIC DNA]</scope>
</reference>
<sequence>MSYDIHAVVPAREGCCACHGGENLDIGNTTSNTSPLWRHAAPQTDGLAGIHGKAGGEFAAYLRTSLEHMKAHRPEYEPLVRGGGEWGTYDTAVEYMTRVVEAAEKHPTARFYVST</sequence>
<protein>
    <submittedName>
        <fullName evidence="1">Uncharacterized protein</fullName>
    </submittedName>
</protein>
<organism evidence="1 2">
    <name type="scientific">Arthrobacter phage Colucci</name>
    <dbReference type="NCBI Taxonomy" id="2015834"/>
    <lineage>
        <taxon>Viruses</taxon>
        <taxon>Duplodnaviria</taxon>
        <taxon>Heunggongvirae</taxon>
        <taxon>Uroviricota</taxon>
        <taxon>Caudoviricetes</taxon>
        <taxon>Klausavirus</taxon>
        <taxon>Klausavirus colucci</taxon>
    </lineage>
</organism>
<proteinExistence type="predicted"/>
<dbReference type="Proteomes" id="UP000225683">
    <property type="component" value="Genome"/>
</dbReference>
<name>A0A286N321_9CAUD</name>
<dbReference type="KEGG" id="vg:40086209"/>
<dbReference type="GeneID" id="40086209"/>
<dbReference type="RefSeq" id="YP_009610123.1">
    <property type="nucleotide sequence ID" value="NC_042000.1"/>
</dbReference>
<evidence type="ECO:0000313" key="1">
    <source>
        <dbReference type="EMBL" id="ASX98778.1"/>
    </source>
</evidence>